<organism evidence="1 2">
    <name type="scientific">Vararia minispora EC-137</name>
    <dbReference type="NCBI Taxonomy" id="1314806"/>
    <lineage>
        <taxon>Eukaryota</taxon>
        <taxon>Fungi</taxon>
        <taxon>Dikarya</taxon>
        <taxon>Basidiomycota</taxon>
        <taxon>Agaricomycotina</taxon>
        <taxon>Agaricomycetes</taxon>
        <taxon>Russulales</taxon>
        <taxon>Lachnocladiaceae</taxon>
        <taxon>Vararia</taxon>
    </lineage>
</organism>
<proteinExistence type="predicted"/>
<accession>A0ACB8Q8F6</accession>
<dbReference type="Proteomes" id="UP000814128">
    <property type="component" value="Unassembled WGS sequence"/>
</dbReference>
<reference evidence="1" key="1">
    <citation type="submission" date="2021-02" db="EMBL/GenBank/DDBJ databases">
        <authorList>
            <consortium name="DOE Joint Genome Institute"/>
            <person name="Ahrendt S."/>
            <person name="Looney B.P."/>
            <person name="Miyauchi S."/>
            <person name="Morin E."/>
            <person name="Drula E."/>
            <person name="Courty P.E."/>
            <person name="Chicoki N."/>
            <person name="Fauchery L."/>
            <person name="Kohler A."/>
            <person name="Kuo A."/>
            <person name="Labutti K."/>
            <person name="Pangilinan J."/>
            <person name="Lipzen A."/>
            <person name="Riley R."/>
            <person name="Andreopoulos W."/>
            <person name="He G."/>
            <person name="Johnson J."/>
            <person name="Barry K.W."/>
            <person name="Grigoriev I.V."/>
            <person name="Nagy L."/>
            <person name="Hibbett D."/>
            <person name="Henrissat B."/>
            <person name="Matheny P.B."/>
            <person name="Labbe J."/>
            <person name="Martin F."/>
        </authorList>
    </citation>
    <scope>NUCLEOTIDE SEQUENCE</scope>
    <source>
        <strain evidence="1">EC-137</strain>
    </source>
</reference>
<comment type="caution">
    <text evidence="1">The sequence shown here is derived from an EMBL/GenBank/DDBJ whole genome shotgun (WGS) entry which is preliminary data.</text>
</comment>
<keyword evidence="2" id="KW-1185">Reference proteome</keyword>
<evidence type="ECO:0000313" key="1">
    <source>
        <dbReference type="EMBL" id="KAI0028078.1"/>
    </source>
</evidence>
<reference evidence="1" key="2">
    <citation type="journal article" date="2022" name="New Phytol.">
        <title>Evolutionary transition to the ectomycorrhizal habit in the genomes of a hyperdiverse lineage of mushroom-forming fungi.</title>
        <authorList>
            <person name="Looney B."/>
            <person name="Miyauchi S."/>
            <person name="Morin E."/>
            <person name="Drula E."/>
            <person name="Courty P.E."/>
            <person name="Kohler A."/>
            <person name="Kuo A."/>
            <person name="LaButti K."/>
            <person name="Pangilinan J."/>
            <person name="Lipzen A."/>
            <person name="Riley R."/>
            <person name="Andreopoulos W."/>
            <person name="He G."/>
            <person name="Johnson J."/>
            <person name="Nolan M."/>
            <person name="Tritt A."/>
            <person name="Barry K.W."/>
            <person name="Grigoriev I.V."/>
            <person name="Nagy L.G."/>
            <person name="Hibbett D."/>
            <person name="Henrissat B."/>
            <person name="Matheny P.B."/>
            <person name="Labbe J."/>
            <person name="Martin F.M."/>
        </authorList>
    </citation>
    <scope>NUCLEOTIDE SEQUENCE</scope>
    <source>
        <strain evidence="1">EC-137</strain>
    </source>
</reference>
<protein>
    <submittedName>
        <fullName evidence="1">Uncharacterized protein</fullName>
    </submittedName>
</protein>
<evidence type="ECO:0000313" key="2">
    <source>
        <dbReference type="Proteomes" id="UP000814128"/>
    </source>
</evidence>
<gene>
    <name evidence="1" type="ORF">K488DRAFT_90130</name>
</gene>
<name>A0ACB8Q8F6_9AGAM</name>
<sequence>MFAGHFIQLAALLASCALASPAPMLARATGPLFSTDYEEWTDTLPPVCDGSPNDTGTFYIGRCASFAQPAGFLKLTPHGLPSISNCSVTLWQESGCTGTSRSFDIPNGENSGCIVPFQFGFVLGAPPPPAVSVEVVCADN</sequence>
<dbReference type="EMBL" id="MU273796">
    <property type="protein sequence ID" value="KAI0028078.1"/>
    <property type="molecule type" value="Genomic_DNA"/>
</dbReference>